<dbReference type="InterPro" id="IPR011256">
    <property type="entry name" value="Reg_factor_effector_dom_sf"/>
</dbReference>
<protein>
    <submittedName>
        <fullName evidence="3">DNA-binding transcriptional regulator, MerR family</fullName>
    </submittedName>
</protein>
<dbReference type="PANTHER" id="PTHR30204:SF97">
    <property type="entry name" value="MERR FAMILY REGULATORY PROTEIN"/>
    <property type="match status" value="1"/>
</dbReference>
<evidence type="ECO:0000313" key="3">
    <source>
        <dbReference type="EMBL" id="SEA21924.1"/>
    </source>
</evidence>
<dbReference type="InterPro" id="IPR000551">
    <property type="entry name" value="MerR-type_HTH_dom"/>
</dbReference>
<dbReference type="RefSeq" id="WP_090305713.1">
    <property type="nucleotide sequence ID" value="NZ_FNRK01000005.1"/>
</dbReference>
<feature type="domain" description="HTH merR-type" evidence="2">
    <location>
        <begin position="1"/>
        <end position="71"/>
    </location>
</feature>
<dbReference type="Pfam" id="PF13411">
    <property type="entry name" value="MerR_1"/>
    <property type="match status" value="1"/>
</dbReference>
<dbReference type="InterPro" id="IPR010499">
    <property type="entry name" value="AraC_E-bd"/>
</dbReference>
<evidence type="ECO:0000259" key="2">
    <source>
        <dbReference type="PROSITE" id="PS50937"/>
    </source>
</evidence>
<dbReference type="PROSITE" id="PS50937">
    <property type="entry name" value="HTH_MERR_2"/>
    <property type="match status" value="1"/>
</dbReference>
<gene>
    <name evidence="3" type="ORF">SAMN04515656_105124</name>
</gene>
<keyword evidence="4" id="KW-1185">Reference proteome</keyword>
<name>A0A1H3ZEW7_9FIRM</name>
<dbReference type="GO" id="GO:0003700">
    <property type="term" value="F:DNA-binding transcription factor activity"/>
    <property type="evidence" value="ECO:0007669"/>
    <property type="project" value="InterPro"/>
</dbReference>
<accession>A0A1H3ZEW7</accession>
<dbReference type="Gene3D" id="3.20.80.10">
    <property type="entry name" value="Regulatory factor, effector binding domain"/>
    <property type="match status" value="1"/>
</dbReference>
<dbReference type="GO" id="GO:0003677">
    <property type="term" value="F:DNA binding"/>
    <property type="evidence" value="ECO:0007669"/>
    <property type="project" value="UniProtKB-KW"/>
</dbReference>
<organism evidence="3 4">
    <name type="scientific">Eubacterium aggregans</name>
    <dbReference type="NCBI Taxonomy" id="81409"/>
    <lineage>
        <taxon>Bacteria</taxon>
        <taxon>Bacillati</taxon>
        <taxon>Bacillota</taxon>
        <taxon>Clostridia</taxon>
        <taxon>Eubacteriales</taxon>
        <taxon>Eubacteriaceae</taxon>
        <taxon>Eubacterium</taxon>
    </lineage>
</organism>
<dbReference type="AlphaFoldDB" id="A0A1H3ZEW7"/>
<dbReference type="PROSITE" id="PS00552">
    <property type="entry name" value="HTH_MERR_1"/>
    <property type="match status" value="1"/>
</dbReference>
<dbReference type="PANTHER" id="PTHR30204">
    <property type="entry name" value="REDOX-CYCLING DRUG-SENSING TRANSCRIPTIONAL ACTIVATOR SOXR"/>
    <property type="match status" value="1"/>
</dbReference>
<dbReference type="SUPFAM" id="SSF55136">
    <property type="entry name" value="Probable bacterial effector-binding domain"/>
    <property type="match status" value="1"/>
</dbReference>
<dbReference type="InterPro" id="IPR047057">
    <property type="entry name" value="MerR_fam"/>
</dbReference>
<sequence length="271" mass="31150">MLKIGDFSKLSRVSIRMLRYYDDNGLLKPATTDTFTGYRYYSEDQLPIIGRIVALRDMGFGLAAIHEILDCYENRSQLEKCLHIKRAELSVLQEETDKRLRLLDTAIERLRKDEKMDYDVSIKTLPERQVASVHRIIPSYDQEGILWEMMMKETAGMNLIPGDPCYCSVIFYDGEYKESDVDVEAQKTVRGAYPDTDNVRFKKMPAVTFASATYKGPYDLINDVNTAVAAWVEANGYTYDGPAFNIYHVSPHETQNPEEYVTEVCYPVKKQ</sequence>
<dbReference type="CDD" id="cd01107">
    <property type="entry name" value="HTH_BmrR"/>
    <property type="match status" value="1"/>
</dbReference>
<keyword evidence="1 3" id="KW-0238">DNA-binding</keyword>
<dbReference type="OrthoDB" id="9773308at2"/>
<dbReference type="Gene3D" id="1.10.1660.10">
    <property type="match status" value="1"/>
</dbReference>
<evidence type="ECO:0000256" key="1">
    <source>
        <dbReference type="ARBA" id="ARBA00023125"/>
    </source>
</evidence>
<dbReference type="SMART" id="SM00871">
    <property type="entry name" value="AraC_E_bind"/>
    <property type="match status" value="1"/>
</dbReference>
<dbReference type="EMBL" id="FNRK01000005">
    <property type="protein sequence ID" value="SEA21924.1"/>
    <property type="molecule type" value="Genomic_DNA"/>
</dbReference>
<dbReference type="SUPFAM" id="SSF46955">
    <property type="entry name" value="Putative DNA-binding domain"/>
    <property type="match status" value="1"/>
</dbReference>
<dbReference type="InterPro" id="IPR029442">
    <property type="entry name" value="GyrI-like"/>
</dbReference>
<dbReference type="SMART" id="SM00422">
    <property type="entry name" value="HTH_MERR"/>
    <property type="match status" value="1"/>
</dbReference>
<dbReference type="Proteomes" id="UP000199394">
    <property type="component" value="Unassembled WGS sequence"/>
</dbReference>
<proteinExistence type="predicted"/>
<dbReference type="STRING" id="81409.SAMN04515656_105124"/>
<evidence type="ECO:0000313" key="4">
    <source>
        <dbReference type="Proteomes" id="UP000199394"/>
    </source>
</evidence>
<dbReference type="InterPro" id="IPR009061">
    <property type="entry name" value="DNA-bd_dom_put_sf"/>
</dbReference>
<dbReference type="Pfam" id="PF06445">
    <property type="entry name" value="GyrI-like"/>
    <property type="match status" value="1"/>
</dbReference>
<reference evidence="3 4" key="1">
    <citation type="submission" date="2016-10" db="EMBL/GenBank/DDBJ databases">
        <authorList>
            <person name="de Groot N.N."/>
        </authorList>
    </citation>
    <scope>NUCLEOTIDE SEQUENCE [LARGE SCALE GENOMIC DNA]</scope>
    <source>
        <strain evidence="3 4">SR12</strain>
    </source>
</reference>